<dbReference type="GO" id="GO:0046872">
    <property type="term" value="F:metal ion binding"/>
    <property type="evidence" value="ECO:0007669"/>
    <property type="project" value="UniProtKB-KW"/>
</dbReference>
<evidence type="ECO:0000256" key="2">
    <source>
        <dbReference type="ARBA" id="ARBA00022679"/>
    </source>
</evidence>
<dbReference type="Pfam" id="PF03492">
    <property type="entry name" value="Methyltransf_7"/>
    <property type="match status" value="1"/>
</dbReference>
<dbReference type="Gene3D" id="1.10.1200.270">
    <property type="entry name" value="Methyltransferase, alpha-helical capping domain"/>
    <property type="match status" value="1"/>
</dbReference>
<evidence type="ECO:0000256" key="3">
    <source>
        <dbReference type="ARBA" id="ARBA00022723"/>
    </source>
</evidence>
<dbReference type="Gene3D" id="3.40.50.150">
    <property type="entry name" value="Vaccinia Virus protein VP39"/>
    <property type="match status" value="1"/>
</dbReference>
<protein>
    <submittedName>
        <fullName evidence="6">Indole-3-acetate O-methyltransferase 1-like</fullName>
    </submittedName>
</protein>
<dbReference type="InterPro" id="IPR029063">
    <property type="entry name" value="SAM-dependent_MTases_sf"/>
</dbReference>
<dbReference type="GO" id="GO:0008168">
    <property type="term" value="F:methyltransferase activity"/>
    <property type="evidence" value="ECO:0007669"/>
    <property type="project" value="UniProtKB-KW"/>
</dbReference>
<dbReference type="GeneID" id="110752586"/>
<organism evidence="5 6">
    <name type="scientific">Prunus avium</name>
    <name type="common">Cherry</name>
    <name type="synonym">Cerasus avium</name>
    <dbReference type="NCBI Taxonomy" id="42229"/>
    <lineage>
        <taxon>Eukaryota</taxon>
        <taxon>Viridiplantae</taxon>
        <taxon>Streptophyta</taxon>
        <taxon>Embryophyta</taxon>
        <taxon>Tracheophyta</taxon>
        <taxon>Spermatophyta</taxon>
        <taxon>Magnoliopsida</taxon>
        <taxon>eudicotyledons</taxon>
        <taxon>Gunneridae</taxon>
        <taxon>Pentapetalae</taxon>
        <taxon>rosids</taxon>
        <taxon>fabids</taxon>
        <taxon>Rosales</taxon>
        <taxon>Rosaceae</taxon>
        <taxon>Amygdaloideae</taxon>
        <taxon>Amygdaleae</taxon>
        <taxon>Prunus</taxon>
    </lineage>
</organism>
<keyword evidence="5" id="KW-1185">Reference proteome</keyword>
<dbReference type="AlphaFoldDB" id="A0A6P5RVW2"/>
<evidence type="ECO:0000256" key="4">
    <source>
        <dbReference type="ARBA" id="ARBA00022842"/>
    </source>
</evidence>
<reference evidence="6" key="1">
    <citation type="submission" date="2025-08" db="UniProtKB">
        <authorList>
            <consortium name="RefSeq"/>
        </authorList>
    </citation>
    <scope>IDENTIFICATION</scope>
</reference>
<keyword evidence="2" id="KW-0808">Transferase</keyword>
<dbReference type="InterPro" id="IPR042086">
    <property type="entry name" value="MeTrfase_capping"/>
</dbReference>
<dbReference type="SUPFAM" id="SSF53335">
    <property type="entry name" value="S-adenosyl-L-methionine-dependent methyltransferases"/>
    <property type="match status" value="1"/>
</dbReference>
<dbReference type="PANTHER" id="PTHR31009">
    <property type="entry name" value="S-ADENOSYL-L-METHIONINE:CARBOXYL METHYLTRANSFERASE FAMILY PROTEIN"/>
    <property type="match status" value="1"/>
</dbReference>
<keyword evidence="1" id="KW-0489">Methyltransferase</keyword>
<dbReference type="RefSeq" id="XP_021808965.1">
    <property type="nucleotide sequence ID" value="XM_021953273.1"/>
</dbReference>
<name>A0A6P5RVW2_PRUAV</name>
<accession>A0A6P5RVW2</accession>
<proteinExistence type="predicted"/>
<keyword evidence="4" id="KW-0460">Magnesium</keyword>
<keyword evidence="3" id="KW-0479">Metal-binding</keyword>
<evidence type="ECO:0000256" key="1">
    <source>
        <dbReference type="ARBA" id="ARBA00022603"/>
    </source>
</evidence>
<evidence type="ECO:0000313" key="5">
    <source>
        <dbReference type="Proteomes" id="UP000515124"/>
    </source>
</evidence>
<evidence type="ECO:0000313" key="6">
    <source>
        <dbReference type="RefSeq" id="XP_021808965.1"/>
    </source>
</evidence>
<dbReference type="InterPro" id="IPR005299">
    <property type="entry name" value="MeTrfase_7"/>
</dbReference>
<dbReference type="KEGG" id="pavi:110752586"/>
<gene>
    <name evidence="6" type="primary">LOC110752586</name>
</gene>
<dbReference type="GO" id="GO:0032259">
    <property type="term" value="P:methylation"/>
    <property type="evidence" value="ECO:0007669"/>
    <property type="project" value="UniProtKB-KW"/>
</dbReference>
<sequence length="412" mass="45198">MASDGQHVVVSNMEIESLDGGKEDADISKTQGDNVIISSIKLEKILSMKGGKGELSYANNSKSQAKHARSMLPLLKETLDRVQLSSREAPFVVVDLGCSSGSNSIYIIDVIIKHMAKRYEALGYHPPEFSAFFSDLPSNDFNTLFQFLPPMANHGGSMEETVAADIHRSYFAAGVPGSFYRRLFPSRSIDVFHSAFSLHWLSQVPESVLDKKSGAYNKGRVFIHGANESTANAYKKQFQTDLASFLRSRAKELKKSGSMFLVCSGRTSVDPTDQGGLGLLLGTCIQGAWDDLVQEGIINSEKRDSFNIPVYSSSLQDFREVVEADGSFTINKLEIFKGGNSIVVNQPDDAAEVGRAFANTCRSAVGVLIDAHIGEHLGNELFSRVEQRSLRHAKELLEHIQMFYIVASISLA</sequence>
<dbReference type="Proteomes" id="UP000515124">
    <property type="component" value="Unplaced"/>
</dbReference>